<evidence type="ECO:0000256" key="3">
    <source>
        <dbReference type="ARBA" id="ARBA00022729"/>
    </source>
</evidence>
<dbReference type="PROSITE" id="PS51257">
    <property type="entry name" value="PROKAR_LIPOPROTEIN"/>
    <property type="match status" value="1"/>
</dbReference>
<proteinExistence type="inferred from homology"/>
<feature type="signal peptide" evidence="4">
    <location>
        <begin position="1"/>
        <end position="26"/>
    </location>
</feature>
<dbReference type="EMBL" id="CP034726">
    <property type="protein sequence ID" value="QBP19005.1"/>
    <property type="molecule type" value="Genomic_DNA"/>
</dbReference>
<comment type="similarity">
    <text evidence="1">Belongs to the bacterial solute-binding protein 5 family.</text>
</comment>
<feature type="chain" id="PRO_5020448832" evidence="4">
    <location>
        <begin position="27"/>
        <end position="597"/>
    </location>
</feature>
<dbReference type="InterPro" id="IPR039424">
    <property type="entry name" value="SBP_5"/>
</dbReference>
<evidence type="ECO:0000256" key="1">
    <source>
        <dbReference type="ARBA" id="ARBA00005695"/>
    </source>
</evidence>
<dbReference type="SUPFAM" id="SSF53850">
    <property type="entry name" value="Periplasmic binding protein-like II"/>
    <property type="match status" value="1"/>
</dbReference>
<dbReference type="GO" id="GO:1904680">
    <property type="term" value="F:peptide transmembrane transporter activity"/>
    <property type="evidence" value="ECO:0007669"/>
    <property type="project" value="TreeGrafter"/>
</dbReference>
<sequence length="597" mass="66685">MNHKKWLTLGIATLSLMGLTACSNQAKVGKHVHFSETYNASKPATKAGNDSTLHVAEINDAPFAGMTLPTLQNNQEDADVYSPGGEGALFNQNKNHKIINNGLGSLKLNKKKNTALVTLRKNAKWSNGQKVTAKDIEFPYEILANPKSKSQLYSPDMSDIKGMNAYHNGKAKTISGITFPDGQKGNKALFHFNQITPAIEYASNDFMWNGVEPYEHLKGIPISKLPSSPQVRKHPVFIGPYKLKKQIDGESTDWVPDKYYYGKKPHIKNIDIQVVSSSNTVAALKSKKYDFTFGNSASDYAHIKPLKDYSEVGRPNFSIANFGFMVGKGNKSGHSTMTHSKMGNVNLRKAMLYALNLNLVAKKFGNGLSYRANSLVPPAFNKYHSSYNSTPGVPYNMAKAKKLLKDAGYTKKHGSKYVTKPNGKKLVIHYGAMQGNDITKATDDYFMQQWHKLGLDVKYANGKPMEMNSFYSTLQKPVQHVMDVYIASSTLGTQPNEAEPTQADMYAPDDPGNSSHLNTKENTKLYKEMNDKKSFNLKHRIKIFHKWQKYMNKIAVYAPEFYGIDWTAVNHRVTGFDYKAGNNDFWGNLGLNSTHLK</sequence>
<dbReference type="Proteomes" id="UP000294321">
    <property type="component" value="Chromosome"/>
</dbReference>
<evidence type="ECO:0000259" key="5">
    <source>
        <dbReference type="Pfam" id="PF00496"/>
    </source>
</evidence>
<reference evidence="7" key="1">
    <citation type="submission" date="2018-12" db="EMBL/GenBank/DDBJ databases">
        <title>A new species of lactobacillus.</title>
        <authorList>
            <person name="Jian Y."/>
            <person name="Xin L."/>
            <person name="Hong Z.J."/>
            <person name="Ming L.Z."/>
            <person name="Hong X.Z."/>
        </authorList>
    </citation>
    <scope>NUCLEOTIDE SEQUENCE [LARGE SCALE GENOMIC DNA]</scope>
    <source>
        <strain evidence="7">HSLZ-75</strain>
    </source>
</reference>
<gene>
    <name evidence="6" type="ORF">ELX58_03035</name>
</gene>
<dbReference type="GO" id="GO:0015833">
    <property type="term" value="P:peptide transport"/>
    <property type="evidence" value="ECO:0007669"/>
    <property type="project" value="TreeGrafter"/>
</dbReference>
<dbReference type="GO" id="GO:0042597">
    <property type="term" value="C:periplasmic space"/>
    <property type="evidence" value="ECO:0007669"/>
    <property type="project" value="UniProtKB-ARBA"/>
</dbReference>
<dbReference type="InterPro" id="IPR030678">
    <property type="entry name" value="Peptide/Ni-bd"/>
</dbReference>
<accession>A0A4P6ZM96</accession>
<evidence type="ECO:0000256" key="2">
    <source>
        <dbReference type="ARBA" id="ARBA00022448"/>
    </source>
</evidence>
<dbReference type="Gene3D" id="3.40.190.10">
    <property type="entry name" value="Periplasmic binding protein-like II"/>
    <property type="match status" value="1"/>
</dbReference>
<dbReference type="OrthoDB" id="9796817at2"/>
<evidence type="ECO:0000313" key="6">
    <source>
        <dbReference type="EMBL" id="QBP19005.1"/>
    </source>
</evidence>
<dbReference type="GO" id="GO:0043190">
    <property type="term" value="C:ATP-binding cassette (ABC) transporter complex"/>
    <property type="evidence" value="ECO:0007669"/>
    <property type="project" value="InterPro"/>
</dbReference>
<organism evidence="6 7">
    <name type="scientific">Acetilactobacillus jinshanensis</name>
    <dbReference type="NCBI Taxonomy" id="1720083"/>
    <lineage>
        <taxon>Bacteria</taxon>
        <taxon>Bacillati</taxon>
        <taxon>Bacillota</taxon>
        <taxon>Bacilli</taxon>
        <taxon>Lactobacillales</taxon>
        <taxon>Lactobacillaceae</taxon>
        <taxon>Acetilactobacillus</taxon>
    </lineage>
</organism>
<dbReference type="Gene3D" id="3.10.105.10">
    <property type="entry name" value="Dipeptide-binding Protein, Domain 3"/>
    <property type="match status" value="1"/>
</dbReference>
<evidence type="ECO:0000313" key="7">
    <source>
        <dbReference type="Proteomes" id="UP000294321"/>
    </source>
</evidence>
<feature type="domain" description="Solute-binding protein family 5" evidence="5">
    <location>
        <begin position="109"/>
        <end position="464"/>
    </location>
</feature>
<dbReference type="PANTHER" id="PTHR30290:SF9">
    <property type="entry name" value="OLIGOPEPTIDE-BINDING PROTEIN APPA"/>
    <property type="match status" value="1"/>
</dbReference>
<dbReference type="AlphaFoldDB" id="A0A4P6ZM96"/>
<keyword evidence="7" id="KW-1185">Reference proteome</keyword>
<evidence type="ECO:0000256" key="4">
    <source>
        <dbReference type="SAM" id="SignalP"/>
    </source>
</evidence>
<dbReference type="KEGG" id="lji:ELX58_03035"/>
<dbReference type="InterPro" id="IPR000914">
    <property type="entry name" value="SBP_5_dom"/>
</dbReference>
<keyword evidence="3 4" id="KW-0732">Signal</keyword>
<protein>
    <submittedName>
        <fullName evidence="6">Oligopeptide ABC transporter substrate-binding protein</fullName>
    </submittedName>
</protein>
<dbReference type="PIRSF" id="PIRSF002741">
    <property type="entry name" value="MppA"/>
    <property type="match status" value="1"/>
</dbReference>
<keyword evidence="2" id="KW-0813">Transport</keyword>
<dbReference type="PANTHER" id="PTHR30290">
    <property type="entry name" value="PERIPLASMIC BINDING COMPONENT OF ABC TRANSPORTER"/>
    <property type="match status" value="1"/>
</dbReference>
<dbReference type="Pfam" id="PF00496">
    <property type="entry name" value="SBP_bac_5"/>
    <property type="match status" value="1"/>
</dbReference>
<dbReference type="Gene3D" id="3.90.76.10">
    <property type="entry name" value="Dipeptide-binding Protein, Domain 1"/>
    <property type="match status" value="1"/>
</dbReference>
<name>A0A4P6ZM96_9LACO</name>